<feature type="transmembrane region" description="Helical" evidence="5">
    <location>
        <begin position="20"/>
        <end position="39"/>
    </location>
</feature>
<dbReference type="PRINTS" id="PR00164">
    <property type="entry name" value="ABC2TRNSPORT"/>
</dbReference>
<name>A0A942Z7M5_9FIRM</name>
<feature type="transmembrane region" description="Helical" evidence="5">
    <location>
        <begin position="226"/>
        <end position="244"/>
    </location>
</feature>
<sequence length="247" mass="27696">MKEFMKITEIEWKLNNRNFLNLFFSLVFPVMMLLLFGTIYGNEPSEFMGGYGGVDASIAGYICIIIAVSGLMTLPLTLAQYREGKILKRFMATPIKPLDILLSQLLVNTINTFIGMGLLIIVGKIIFDLHYFGNIFEGIIAFIIILLSVFSIGLFIAGVSKNAKMATAISYIIYFPMLFLSGATMPLQMMPQSIINISKLLPLTYGVELFKGVWLGSHLMDYTTELIILIGITIVLTILSIKFFKWE</sequence>
<evidence type="ECO:0000256" key="2">
    <source>
        <dbReference type="ARBA" id="ARBA00022692"/>
    </source>
</evidence>
<dbReference type="GO" id="GO:0140359">
    <property type="term" value="F:ABC-type transporter activity"/>
    <property type="evidence" value="ECO:0007669"/>
    <property type="project" value="InterPro"/>
</dbReference>
<reference evidence="7" key="1">
    <citation type="submission" date="2019-12" db="EMBL/GenBank/DDBJ databases">
        <title>Clostridiaceae gen. nov. sp. nov., isolated from sediment in Xinjiang, China.</title>
        <authorList>
            <person name="Zhang R."/>
        </authorList>
    </citation>
    <scope>NUCLEOTIDE SEQUENCE</scope>
    <source>
        <strain evidence="7">D2Q-11</strain>
    </source>
</reference>
<accession>A0A942Z7M5</accession>
<evidence type="ECO:0000256" key="5">
    <source>
        <dbReference type="RuleBase" id="RU361157"/>
    </source>
</evidence>
<evidence type="ECO:0000256" key="4">
    <source>
        <dbReference type="ARBA" id="ARBA00023136"/>
    </source>
</evidence>
<evidence type="ECO:0000256" key="1">
    <source>
        <dbReference type="ARBA" id="ARBA00004141"/>
    </source>
</evidence>
<feature type="transmembrane region" description="Helical" evidence="5">
    <location>
        <begin position="139"/>
        <end position="159"/>
    </location>
</feature>
<gene>
    <name evidence="7" type="ORF">GOQ27_01110</name>
</gene>
<keyword evidence="5" id="KW-1003">Cell membrane</keyword>
<evidence type="ECO:0000259" key="6">
    <source>
        <dbReference type="PROSITE" id="PS51012"/>
    </source>
</evidence>
<feature type="transmembrane region" description="Helical" evidence="5">
    <location>
        <begin position="171"/>
        <end position="190"/>
    </location>
</feature>
<dbReference type="InterPro" id="IPR000412">
    <property type="entry name" value="ABC_2_transport"/>
</dbReference>
<dbReference type="Pfam" id="PF01061">
    <property type="entry name" value="ABC2_membrane"/>
    <property type="match status" value="1"/>
</dbReference>
<proteinExistence type="inferred from homology"/>
<keyword evidence="5" id="KW-0813">Transport</keyword>
<organism evidence="7 8">
    <name type="scientific">Anaeromonas frigoriresistens</name>
    <dbReference type="NCBI Taxonomy" id="2683708"/>
    <lineage>
        <taxon>Bacteria</taxon>
        <taxon>Bacillati</taxon>
        <taxon>Bacillota</taxon>
        <taxon>Tissierellia</taxon>
        <taxon>Tissierellales</taxon>
        <taxon>Thermohalobacteraceae</taxon>
        <taxon>Anaeromonas</taxon>
    </lineage>
</organism>
<keyword evidence="4 5" id="KW-0472">Membrane</keyword>
<comment type="caution">
    <text evidence="7">The sequence shown here is derived from an EMBL/GenBank/DDBJ whole genome shotgun (WGS) entry which is preliminary data.</text>
</comment>
<dbReference type="InterPro" id="IPR052902">
    <property type="entry name" value="ABC-2_transporter"/>
</dbReference>
<dbReference type="RefSeq" id="WP_203364969.1">
    <property type="nucleotide sequence ID" value="NZ_WSFT01000009.1"/>
</dbReference>
<keyword evidence="8" id="KW-1185">Reference proteome</keyword>
<evidence type="ECO:0000256" key="3">
    <source>
        <dbReference type="ARBA" id="ARBA00022989"/>
    </source>
</evidence>
<feature type="transmembrane region" description="Helical" evidence="5">
    <location>
        <begin position="59"/>
        <end position="79"/>
    </location>
</feature>
<dbReference type="PANTHER" id="PTHR43027">
    <property type="entry name" value="DOXORUBICIN RESISTANCE ABC TRANSPORTER PERMEASE PROTEIN DRRC-RELATED"/>
    <property type="match status" value="1"/>
</dbReference>
<feature type="domain" description="ABC transmembrane type-2" evidence="6">
    <location>
        <begin position="20"/>
        <end position="247"/>
    </location>
</feature>
<dbReference type="InterPro" id="IPR013525">
    <property type="entry name" value="ABC2_TM"/>
</dbReference>
<keyword evidence="2 5" id="KW-0812">Transmembrane</keyword>
<comment type="similarity">
    <text evidence="5">Belongs to the ABC-2 integral membrane protein family.</text>
</comment>
<dbReference type="PROSITE" id="PS51012">
    <property type="entry name" value="ABC_TM2"/>
    <property type="match status" value="1"/>
</dbReference>
<dbReference type="GO" id="GO:0043190">
    <property type="term" value="C:ATP-binding cassette (ABC) transporter complex"/>
    <property type="evidence" value="ECO:0007669"/>
    <property type="project" value="InterPro"/>
</dbReference>
<dbReference type="EMBL" id="WSFT01000009">
    <property type="protein sequence ID" value="MBS4537039.1"/>
    <property type="molecule type" value="Genomic_DNA"/>
</dbReference>
<dbReference type="PANTHER" id="PTHR43027:SF2">
    <property type="entry name" value="TRANSPORT PERMEASE PROTEIN"/>
    <property type="match status" value="1"/>
</dbReference>
<dbReference type="Proteomes" id="UP000724672">
    <property type="component" value="Unassembled WGS sequence"/>
</dbReference>
<comment type="subcellular location">
    <subcellularLocation>
        <location evidence="5">Cell membrane</location>
        <topology evidence="5">Multi-pass membrane protein</topology>
    </subcellularLocation>
    <subcellularLocation>
        <location evidence="1">Membrane</location>
        <topology evidence="1">Multi-pass membrane protein</topology>
    </subcellularLocation>
</comment>
<feature type="transmembrane region" description="Helical" evidence="5">
    <location>
        <begin position="100"/>
        <end position="127"/>
    </location>
</feature>
<protein>
    <recommendedName>
        <fullName evidence="5">Transport permease protein</fullName>
    </recommendedName>
</protein>
<evidence type="ECO:0000313" key="8">
    <source>
        <dbReference type="Proteomes" id="UP000724672"/>
    </source>
</evidence>
<dbReference type="InterPro" id="IPR047817">
    <property type="entry name" value="ABC2_TM_bact-type"/>
</dbReference>
<keyword evidence="3 5" id="KW-1133">Transmembrane helix</keyword>
<evidence type="ECO:0000313" key="7">
    <source>
        <dbReference type="EMBL" id="MBS4537039.1"/>
    </source>
</evidence>
<dbReference type="PIRSF" id="PIRSF006648">
    <property type="entry name" value="DrrB"/>
    <property type="match status" value="1"/>
</dbReference>
<dbReference type="AlphaFoldDB" id="A0A942Z7M5"/>